<dbReference type="EMBL" id="CAEZSG010000045">
    <property type="protein sequence ID" value="CAB4535063.1"/>
    <property type="molecule type" value="Genomic_DNA"/>
</dbReference>
<feature type="domain" description="D-isomer specific 2-hydroxyacid dehydrogenase catalytic" evidence="4">
    <location>
        <begin position="28"/>
        <end position="299"/>
    </location>
</feature>
<dbReference type="PANTHER" id="PTHR43761:SF1">
    <property type="entry name" value="D-ISOMER SPECIFIC 2-HYDROXYACID DEHYDROGENASE CATALYTIC DOMAIN-CONTAINING PROTEIN-RELATED"/>
    <property type="match status" value="1"/>
</dbReference>
<protein>
    <submittedName>
        <fullName evidence="6">Unannotated protein</fullName>
    </submittedName>
</protein>
<organism evidence="6">
    <name type="scientific">freshwater metagenome</name>
    <dbReference type="NCBI Taxonomy" id="449393"/>
    <lineage>
        <taxon>unclassified sequences</taxon>
        <taxon>metagenomes</taxon>
        <taxon>ecological metagenomes</taxon>
    </lineage>
</organism>
<evidence type="ECO:0000313" key="6">
    <source>
        <dbReference type="EMBL" id="CAB4535063.1"/>
    </source>
</evidence>
<dbReference type="Pfam" id="PF02826">
    <property type="entry name" value="2-Hacid_dh_C"/>
    <property type="match status" value="1"/>
</dbReference>
<dbReference type="AlphaFoldDB" id="A0A6J6B9J3"/>
<dbReference type="InterPro" id="IPR006140">
    <property type="entry name" value="D-isomer_DH_NAD-bd"/>
</dbReference>
<dbReference type="SUPFAM" id="SSF52283">
    <property type="entry name" value="Formate/glycerate dehydrogenase catalytic domain-like"/>
    <property type="match status" value="1"/>
</dbReference>
<reference evidence="6" key="1">
    <citation type="submission" date="2020-05" db="EMBL/GenBank/DDBJ databases">
        <authorList>
            <person name="Chiriac C."/>
            <person name="Salcher M."/>
            <person name="Ghai R."/>
            <person name="Kavagutti S V."/>
        </authorList>
    </citation>
    <scope>NUCLEOTIDE SEQUENCE</scope>
</reference>
<dbReference type="EMBL" id="CAEZTZ010000031">
    <property type="protein sequence ID" value="CAB4581610.1"/>
    <property type="molecule type" value="Genomic_DNA"/>
</dbReference>
<dbReference type="InterPro" id="IPR029752">
    <property type="entry name" value="D-isomer_DH_CS1"/>
</dbReference>
<dbReference type="SUPFAM" id="SSF51735">
    <property type="entry name" value="NAD(P)-binding Rossmann-fold domains"/>
    <property type="match status" value="1"/>
</dbReference>
<evidence type="ECO:0000256" key="3">
    <source>
        <dbReference type="ARBA" id="ARBA00023027"/>
    </source>
</evidence>
<gene>
    <name evidence="6" type="ORF">UFOPK1413_00410</name>
    <name evidence="7" type="ORF">UFOPK1767_00368</name>
</gene>
<dbReference type="GO" id="GO:0051287">
    <property type="term" value="F:NAD binding"/>
    <property type="evidence" value="ECO:0007669"/>
    <property type="project" value="InterPro"/>
</dbReference>
<dbReference type="InterPro" id="IPR029753">
    <property type="entry name" value="D-isomer_DH_CS"/>
</dbReference>
<dbReference type="PANTHER" id="PTHR43761">
    <property type="entry name" value="D-ISOMER SPECIFIC 2-HYDROXYACID DEHYDROGENASE FAMILY PROTEIN (AFU_ORTHOLOGUE AFUA_1G13630)"/>
    <property type="match status" value="1"/>
</dbReference>
<dbReference type="Gene3D" id="3.40.50.720">
    <property type="entry name" value="NAD(P)-binding Rossmann-like Domain"/>
    <property type="match status" value="2"/>
</dbReference>
<evidence type="ECO:0000256" key="1">
    <source>
        <dbReference type="ARBA" id="ARBA00005854"/>
    </source>
</evidence>
<evidence type="ECO:0000256" key="2">
    <source>
        <dbReference type="ARBA" id="ARBA00023002"/>
    </source>
</evidence>
<accession>A0A6J6B9J3</accession>
<proteinExistence type="inferred from homology"/>
<evidence type="ECO:0000313" key="7">
    <source>
        <dbReference type="EMBL" id="CAB4581610.1"/>
    </source>
</evidence>
<comment type="similarity">
    <text evidence="1">Belongs to the D-isomer specific 2-hydroxyacid dehydrogenase family.</text>
</comment>
<evidence type="ECO:0000259" key="5">
    <source>
        <dbReference type="Pfam" id="PF02826"/>
    </source>
</evidence>
<keyword evidence="2" id="KW-0560">Oxidoreductase</keyword>
<dbReference type="InterPro" id="IPR006139">
    <property type="entry name" value="D-isomer_2_OHA_DH_cat_dom"/>
</dbReference>
<feature type="domain" description="D-isomer specific 2-hydroxyacid dehydrogenase NAD-binding" evidence="5">
    <location>
        <begin position="100"/>
        <end position="270"/>
    </location>
</feature>
<evidence type="ECO:0000259" key="4">
    <source>
        <dbReference type="Pfam" id="PF00389"/>
    </source>
</evidence>
<dbReference type="InterPro" id="IPR036291">
    <property type="entry name" value="NAD(P)-bd_dom_sf"/>
</dbReference>
<keyword evidence="3" id="KW-0520">NAD</keyword>
<dbReference type="InterPro" id="IPR050418">
    <property type="entry name" value="D-iso_2-hydroxyacid_DH_PdxB"/>
</dbReference>
<name>A0A6J6B9J3_9ZZZZ</name>
<dbReference type="Pfam" id="PF00389">
    <property type="entry name" value="2-Hacid_dh"/>
    <property type="match status" value="1"/>
</dbReference>
<dbReference type="PROSITE" id="PS00065">
    <property type="entry name" value="D_2_HYDROXYACID_DH_1"/>
    <property type="match status" value="1"/>
</dbReference>
<dbReference type="GO" id="GO:0016616">
    <property type="term" value="F:oxidoreductase activity, acting on the CH-OH group of donors, NAD or NADP as acceptor"/>
    <property type="evidence" value="ECO:0007669"/>
    <property type="project" value="InterPro"/>
</dbReference>
<sequence length="303" mass="31512">MSVVVALGPVDRPIVEKHLGGNHVLVSDASAIDLAKAEGAIVRGNVTVDRALFDAMPKLRVLARTGVGTELVDLDVARERSIPVVITPGSNTNAVAEGALAMMLHLTKNLAAMTELVRDGRWDERENYPLGDIDGSTVGIVGWGRIGQRLGAVAGALGATVRAFDPAASVPTGIRADSLAELLAVSDVVSLHAPLIESTHHMINDETLAGIKPGAILINCGRGPLIDIDAVYRALQAGQLTGVGLDVFDEEPPAIHPIMSDPRVVTTPHVMGLTRTAAAQTYADAADGIRAVLEGRPPAAIAT</sequence>
<dbReference type="PROSITE" id="PS00670">
    <property type="entry name" value="D_2_HYDROXYACID_DH_2"/>
    <property type="match status" value="1"/>
</dbReference>